<keyword evidence="1" id="KW-1277">Toxin-antitoxin system</keyword>
<evidence type="ECO:0008006" key="4">
    <source>
        <dbReference type="Google" id="ProtNLM"/>
    </source>
</evidence>
<dbReference type="SUPFAM" id="SSF143011">
    <property type="entry name" value="RelE-like"/>
    <property type="match status" value="1"/>
</dbReference>
<reference evidence="2 3" key="1">
    <citation type="submission" date="2014-07" db="EMBL/GenBank/DDBJ databases">
        <title>Methanogenic archaea and the global carbon cycle.</title>
        <authorList>
            <person name="Henriksen J.R."/>
            <person name="Luke J."/>
            <person name="Reinhart S."/>
            <person name="Benedict M.N."/>
            <person name="Youngblut N.D."/>
            <person name="Metcalf M.E."/>
            <person name="Whitaker R.J."/>
            <person name="Metcalf W.W."/>
        </authorList>
    </citation>
    <scope>NUCLEOTIDE SEQUENCE [LARGE SCALE GENOMIC DNA]</scope>
    <source>
        <strain evidence="2 3">WWM610</strain>
    </source>
</reference>
<dbReference type="Proteomes" id="UP000033058">
    <property type="component" value="Chromosome"/>
</dbReference>
<accession>A0A0E3PWK0</accession>
<evidence type="ECO:0000256" key="1">
    <source>
        <dbReference type="ARBA" id="ARBA00022649"/>
    </source>
</evidence>
<dbReference type="InterPro" id="IPR007712">
    <property type="entry name" value="RelE/ParE_toxin"/>
</dbReference>
<dbReference type="PATRIC" id="fig|1434117.4.peg.2475"/>
<gene>
    <name evidence="2" type="ORF">MSMAW_1936</name>
</gene>
<evidence type="ECO:0000313" key="3">
    <source>
        <dbReference type="Proteomes" id="UP000033058"/>
    </source>
</evidence>
<dbReference type="GeneID" id="24851661"/>
<dbReference type="Pfam" id="PF05016">
    <property type="entry name" value="ParE_toxin"/>
    <property type="match status" value="1"/>
</dbReference>
<dbReference type="AlphaFoldDB" id="A0A0E3PWK0"/>
<evidence type="ECO:0000313" key="2">
    <source>
        <dbReference type="EMBL" id="AKB40927.1"/>
    </source>
</evidence>
<dbReference type="InterPro" id="IPR035093">
    <property type="entry name" value="RelE/ParE_toxin_dom_sf"/>
</dbReference>
<protein>
    <recommendedName>
        <fullName evidence="4">RelE/StbE replicon stabilization toxin</fullName>
    </recommendedName>
</protein>
<dbReference type="HOGENOM" id="CLU_155761_4_0_2"/>
<sequence>MYEIIISEKLSKKLIKLRKKNILQFNAIFKKAEEIQIDPQRYKNLRYPLNNLKRVHIDSHFVLLYSVDEETKTIILEDFIHHDFAY</sequence>
<dbReference type="EMBL" id="CP009509">
    <property type="protein sequence ID" value="AKB40927.1"/>
    <property type="molecule type" value="Genomic_DNA"/>
</dbReference>
<dbReference type="RefSeq" id="WP_011034591.1">
    <property type="nucleotide sequence ID" value="NZ_CP009509.1"/>
</dbReference>
<organism evidence="2 3">
    <name type="scientific">Methanosarcina mazei WWM610</name>
    <dbReference type="NCBI Taxonomy" id="1434117"/>
    <lineage>
        <taxon>Archaea</taxon>
        <taxon>Methanobacteriati</taxon>
        <taxon>Methanobacteriota</taxon>
        <taxon>Stenosarchaea group</taxon>
        <taxon>Methanomicrobia</taxon>
        <taxon>Methanosarcinales</taxon>
        <taxon>Methanosarcinaceae</taxon>
        <taxon>Methanosarcina</taxon>
    </lineage>
</organism>
<dbReference type="Gene3D" id="3.30.2310.20">
    <property type="entry name" value="RelE-like"/>
    <property type="match status" value="1"/>
</dbReference>
<name>A0A0E3PWK0_METMZ</name>
<proteinExistence type="predicted"/>